<gene>
    <name evidence="1" type="ORF">AT55_01564</name>
</gene>
<comment type="caution">
    <text evidence="1">The sequence shown here is derived from an EMBL/GenBank/DDBJ whole genome shotgun (WGS) entry which is preliminary data.</text>
</comment>
<proteinExistence type="predicted"/>
<dbReference type="Proteomes" id="UP000032278">
    <property type="component" value="Unassembled WGS sequence"/>
</dbReference>
<protein>
    <recommendedName>
        <fullName evidence="3">Phage protein</fullName>
    </recommendedName>
</protein>
<evidence type="ECO:0000313" key="1">
    <source>
        <dbReference type="EMBL" id="KIS17720.1"/>
    </source>
</evidence>
<evidence type="ECO:0008006" key="3">
    <source>
        <dbReference type="Google" id="ProtNLM"/>
    </source>
</evidence>
<dbReference type="AlphaFoldDB" id="A0AAW3GMD7"/>
<evidence type="ECO:0000313" key="2">
    <source>
        <dbReference type="Proteomes" id="UP000032278"/>
    </source>
</evidence>
<reference evidence="1 2" key="1">
    <citation type="submission" date="2013-11" db="EMBL/GenBank/DDBJ databases">
        <authorList>
            <person name="da Piedade I."/>
            <person name="Tang M.H.E."/>
            <person name="Bojesen A.M."/>
        </authorList>
    </citation>
    <scope>NUCLEOTIDE SEQUENCE [LARGE SCALE GENOMIC DNA]</scope>
    <source>
        <strain evidence="1 2">Sz4is</strain>
    </source>
</reference>
<sequence length="84" mass="9475">MSAIRVIRKKKLMRLLEDIYVETSMGTYTLRNGDYVDIPTDLGFTLKVRQQPASFWTAKADIARGQEGEIVISAGFLGPKIEVR</sequence>
<name>A0AAW3GMD7_STRSZ</name>
<dbReference type="EMBL" id="JAUE01000036">
    <property type="protein sequence ID" value="KIS17720.1"/>
    <property type="molecule type" value="Genomic_DNA"/>
</dbReference>
<dbReference type="RefSeq" id="WP_021320742.1">
    <property type="nucleotide sequence ID" value="NZ_JAUE01000036.1"/>
</dbReference>
<accession>A0AAW3GMD7</accession>
<organism evidence="1 2">
    <name type="scientific">Streptococcus equi subsp. zooepidemicus Sz4is</name>
    <dbReference type="NCBI Taxonomy" id="1381082"/>
    <lineage>
        <taxon>Bacteria</taxon>
        <taxon>Bacillati</taxon>
        <taxon>Bacillota</taxon>
        <taxon>Bacilli</taxon>
        <taxon>Lactobacillales</taxon>
        <taxon>Streptococcaceae</taxon>
        <taxon>Streptococcus</taxon>
    </lineage>
</organism>